<dbReference type="SMART" id="SM00994">
    <property type="entry name" value="zf-C4_ClpX"/>
    <property type="match status" value="1"/>
</dbReference>
<evidence type="ECO:0000313" key="2">
    <source>
        <dbReference type="EMBL" id="ABO66713.1"/>
    </source>
</evidence>
<dbReference type="GO" id="GO:0008270">
    <property type="term" value="F:zinc ion binding"/>
    <property type="evidence" value="ECO:0007669"/>
    <property type="project" value="InterPro"/>
</dbReference>
<reference evidence="2 3" key="1">
    <citation type="journal article" date="2007" name="Proc. Natl. Acad. Sci. U.S.A.">
        <title>Genome and proteome of long-chain alkane degrading Geobacillus thermodenitrificans NG80-2 isolated from a deep-subsurface oil reservoir.</title>
        <authorList>
            <person name="Feng L."/>
            <person name="Wang W."/>
            <person name="Cheng J."/>
            <person name="Ren Y."/>
            <person name="Zhao G."/>
            <person name="Gao C."/>
            <person name="Tang Y."/>
            <person name="Liu X."/>
            <person name="Han W."/>
            <person name="Peng X."/>
            <person name="Liu R."/>
            <person name="Wang L."/>
        </authorList>
    </citation>
    <scope>NUCLEOTIDE SEQUENCE [LARGE SCALE GENOMIC DNA]</scope>
    <source>
        <strain evidence="2 3">NG80-2</strain>
    </source>
</reference>
<protein>
    <recommendedName>
        <fullName evidence="1">ATP-dependent Clp protease ATP-binding subunit ClpX zinc ribbon domain-containing protein</fullName>
    </recommendedName>
</protein>
<evidence type="ECO:0000313" key="3">
    <source>
        <dbReference type="Proteomes" id="UP000001578"/>
    </source>
</evidence>
<organism evidence="2 3">
    <name type="scientific">Geobacillus thermodenitrificans (strain NG80-2)</name>
    <dbReference type="NCBI Taxonomy" id="420246"/>
    <lineage>
        <taxon>Bacteria</taxon>
        <taxon>Bacillati</taxon>
        <taxon>Bacillota</taxon>
        <taxon>Bacilli</taxon>
        <taxon>Bacillales</taxon>
        <taxon>Anoxybacillaceae</taxon>
        <taxon>Geobacillus</taxon>
    </lineage>
</organism>
<name>A4IN09_GEOTN</name>
<evidence type="ECO:0000259" key="1">
    <source>
        <dbReference type="SMART" id="SM00994"/>
    </source>
</evidence>
<accession>A4IN09</accession>
<gene>
    <name evidence="2" type="ordered locus">GTNG_1343</name>
</gene>
<dbReference type="HOGENOM" id="CLU_1935032_0_0_9"/>
<dbReference type="AlphaFoldDB" id="A4IN09"/>
<feature type="domain" description="ATP-dependent Clp protease ATP-binding subunit ClpX zinc ribbon" evidence="1">
    <location>
        <begin position="110"/>
        <end position="146"/>
    </location>
</feature>
<dbReference type="EMBL" id="CP000557">
    <property type="protein sequence ID" value="ABO66713.1"/>
    <property type="molecule type" value="Genomic_DNA"/>
</dbReference>
<sequence>MCLFVVLERKNIRRGSMTNGTTRWLDECTAAALERFADDVAAMAEQSGDEARRRFYEGMAVAAKLTALRWEGKCAYIDSHLLDNVYEALSVFPLEKLEEALALEAQEACDGRCSFCLKEKPRLINGPLASICEDCLQFGLQVITKQP</sequence>
<dbReference type="InterPro" id="IPR010603">
    <property type="entry name" value="Znf_CppX_C4"/>
</dbReference>
<proteinExistence type="predicted"/>
<dbReference type="KEGG" id="gtn:GTNG_1343"/>
<dbReference type="eggNOG" id="ENOG502ZJ58">
    <property type="taxonomic scope" value="Bacteria"/>
</dbReference>
<dbReference type="Proteomes" id="UP000001578">
    <property type="component" value="Chromosome"/>
</dbReference>
<dbReference type="GO" id="GO:0046983">
    <property type="term" value="F:protein dimerization activity"/>
    <property type="evidence" value="ECO:0007669"/>
    <property type="project" value="InterPro"/>
</dbReference>